<feature type="binding site" evidence="9">
    <location>
        <position position="1079"/>
    </location>
    <ligand>
        <name>a divalent metal cation</name>
        <dbReference type="ChEBI" id="CHEBI:60240"/>
        <note>catalytic</note>
    </ligand>
</feature>
<dbReference type="GO" id="GO:0004535">
    <property type="term" value="F:poly(A)-specific ribonuclease activity"/>
    <property type="evidence" value="ECO:0007669"/>
    <property type="project" value="UniProtKB-UniRule"/>
</dbReference>
<keyword evidence="4 9" id="KW-0540">Nuclease</keyword>
<dbReference type="Gene3D" id="2.130.10.10">
    <property type="entry name" value="YVTN repeat-like/Quinoprotein amine dehydrogenase"/>
    <property type="match status" value="1"/>
</dbReference>
<feature type="binding site" evidence="9">
    <location>
        <position position="1188"/>
    </location>
    <ligand>
        <name>a divalent metal cation</name>
        <dbReference type="ChEBI" id="CHEBI:60240"/>
        <note>catalytic</note>
    </ligand>
</feature>
<comment type="subcellular location">
    <subcellularLocation>
        <location evidence="9">Cytoplasm</location>
        <location evidence="9">P-body</location>
    </subcellularLocation>
    <subcellularLocation>
        <location evidence="9">Nucleus</location>
    </subcellularLocation>
    <text evidence="9">Shuttles between nucleus and cytoplasm.</text>
</comment>
<keyword evidence="12" id="KW-1185">Reference proteome</keyword>
<proteinExistence type="inferred from homology"/>
<dbReference type="GO" id="GO:0046872">
    <property type="term" value="F:metal ion binding"/>
    <property type="evidence" value="ECO:0007669"/>
    <property type="project" value="UniProtKB-KW"/>
</dbReference>
<dbReference type="InterPro" id="IPR030843">
    <property type="entry name" value="PAN2"/>
</dbReference>
<keyword evidence="5 9" id="KW-0479">Metal-binding</keyword>
<dbReference type="Pfam" id="PF13423">
    <property type="entry name" value="UCH_1"/>
    <property type="match status" value="1"/>
</dbReference>
<feature type="binding site" evidence="9">
    <location>
        <position position="1081"/>
    </location>
    <ligand>
        <name>a divalent metal cation</name>
        <dbReference type="ChEBI" id="CHEBI:60240"/>
        <note>catalytic</note>
    </ligand>
</feature>
<dbReference type="InterPro" id="IPR012337">
    <property type="entry name" value="RNaseH-like_sf"/>
</dbReference>
<keyword evidence="2 9" id="KW-0963">Cytoplasm</keyword>
<dbReference type="InterPro" id="IPR036397">
    <property type="entry name" value="RNaseH_sf"/>
</dbReference>
<comment type="function">
    <text evidence="9">Catalytic subunit of the poly(A)-nuclease (PAN) deadenylation complex, one of two cytoplasmic mRNA deadenylases involved in general and miRNA-mediated mRNA turnover. PAN specifically shortens poly(A) tails of RNA and the activity is stimulated by poly(A)-binding protein (PABP). PAN deadenylation is followed by rapid degradation of the shortened mRNA tails by the CCR4-NOT complex. Deadenylated mRNAs are then degraded by two alternative mechanisms, namely exosome-mediated 3'-5' exonucleolytic degradation, or deadenlyation-dependent mRNA decaping and subsequent 5'-3' exonucleolytic degradation by XRN1.</text>
</comment>
<evidence type="ECO:0000313" key="12">
    <source>
        <dbReference type="Proteomes" id="UP000478052"/>
    </source>
</evidence>
<feature type="binding site" evidence="9">
    <location>
        <position position="1240"/>
    </location>
    <ligand>
        <name>a divalent metal cation</name>
        <dbReference type="ChEBI" id="CHEBI:60240"/>
        <note>catalytic</note>
    </ligand>
</feature>
<dbReference type="InterPro" id="IPR028889">
    <property type="entry name" value="USP"/>
</dbReference>
<name>A0A6G0YRC0_APHCR</name>
<evidence type="ECO:0000256" key="9">
    <source>
        <dbReference type="HAMAP-Rule" id="MF_03182"/>
    </source>
</evidence>
<dbReference type="OrthoDB" id="16516at2759"/>
<reference evidence="11 12" key="1">
    <citation type="submission" date="2019-08" db="EMBL/GenBank/DDBJ databases">
        <title>Whole genome of Aphis craccivora.</title>
        <authorList>
            <person name="Voronova N.V."/>
            <person name="Shulinski R.S."/>
            <person name="Bandarenka Y.V."/>
            <person name="Zhorov D.G."/>
            <person name="Warner D."/>
        </authorList>
    </citation>
    <scope>NUCLEOTIDE SEQUENCE [LARGE SCALE GENOMIC DNA]</scope>
    <source>
        <strain evidence="11">180601</strain>
        <tissue evidence="11">Whole Body</tissue>
    </source>
</reference>
<dbReference type="Pfam" id="PF00929">
    <property type="entry name" value="RNase_T"/>
    <property type="match status" value="1"/>
</dbReference>
<feature type="domain" description="USP" evidence="10">
    <location>
        <begin position="592"/>
        <end position="1028"/>
    </location>
</feature>
<dbReference type="PROSITE" id="PS50235">
    <property type="entry name" value="USP_3"/>
    <property type="match status" value="1"/>
</dbReference>
<keyword evidence="8 9" id="KW-0539">Nucleus</keyword>
<comment type="cofactor">
    <cofactor evidence="9">
        <name>a divalent metal cation</name>
        <dbReference type="ChEBI" id="CHEBI:60240"/>
    </cofactor>
    <text evidence="9">Binds 2 metal cations per subunit in the catalytic exonuclease domain.</text>
</comment>
<dbReference type="SUPFAM" id="SSF50978">
    <property type="entry name" value="WD40 repeat-like"/>
    <property type="match status" value="1"/>
</dbReference>
<evidence type="ECO:0000256" key="2">
    <source>
        <dbReference type="ARBA" id="ARBA00022490"/>
    </source>
</evidence>
<comment type="catalytic activity">
    <reaction evidence="1 9">
        <text>Exonucleolytic cleavage of poly(A) to 5'-AMP.</text>
        <dbReference type="EC" id="3.1.13.4"/>
    </reaction>
</comment>
<evidence type="ECO:0000313" key="11">
    <source>
        <dbReference type="EMBL" id="KAF0760140.1"/>
    </source>
</evidence>
<dbReference type="SMART" id="SM00479">
    <property type="entry name" value="EXOIII"/>
    <property type="match status" value="1"/>
</dbReference>
<comment type="caution">
    <text evidence="11">The sequence shown here is derived from an EMBL/GenBank/DDBJ whole genome shotgun (WGS) entry which is preliminary data.</text>
</comment>
<comment type="domain">
    <text evidence="9">The linker, or PAN3 interaction domain (PID), between the WD40 repeats and the pseudo-UCH domain mediates interaction with PAN3.</text>
</comment>
<dbReference type="EMBL" id="VUJU01002776">
    <property type="protein sequence ID" value="KAF0760140.1"/>
    <property type="molecule type" value="Genomic_DNA"/>
</dbReference>
<protein>
    <recommendedName>
        <fullName evidence="9">PAN2-PAN3 deadenylation complex catalytic subunit PAN2</fullName>
        <ecNumber evidence="9">3.1.13.4</ecNumber>
    </recommendedName>
    <alternativeName>
        <fullName evidence="9">PAB1P-dependent poly(A)-specific ribonuclease</fullName>
    </alternativeName>
    <alternativeName>
        <fullName evidence="9">Poly(A)-nuclease deadenylation complex subunit 2</fullName>
        <shortName evidence="9">PAN deadenylation complex subunit 2</shortName>
    </alternativeName>
</protein>
<dbReference type="InterPro" id="IPR050785">
    <property type="entry name" value="PAN2-PAN3_catalytic_subunit"/>
</dbReference>
<gene>
    <name evidence="9" type="primary">PAN2</name>
    <name evidence="11" type="ORF">FWK35_00007032</name>
</gene>
<dbReference type="FunFam" id="2.130.10.10:FF:000421">
    <property type="entry name" value="PAN2-PAN3 deadenylation complex catalytic subunit PAN2"/>
    <property type="match status" value="1"/>
</dbReference>
<dbReference type="PANTHER" id="PTHR15728">
    <property type="entry name" value="DEADENYLATION COMPLEX CATALYTIC SUBUNIT PAN2"/>
    <property type="match status" value="1"/>
</dbReference>
<keyword evidence="6 9" id="KW-0378">Hydrolase</keyword>
<dbReference type="InterPro" id="IPR015943">
    <property type="entry name" value="WD40/YVTN_repeat-like_dom_sf"/>
</dbReference>
<evidence type="ECO:0000256" key="3">
    <source>
        <dbReference type="ARBA" id="ARBA00022664"/>
    </source>
</evidence>
<accession>A0A6G0YRC0</accession>
<dbReference type="Proteomes" id="UP000478052">
    <property type="component" value="Unassembled WGS sequence"/>
</dbReference>
<evidence type="ECO:0000259" key="10">
    <source>
        <dbReference type="PROSITE" id="PS50235"/>
    </source>
</evidence>
<evidence type="ECO:0000256" key="4">
    <source>
        <dbReference type="ARBA" id="ARBA00022722"/>
    </source>
</evidence>
<dbReference type="GO" id="GO:0031251">
    <property type="term" value="C:PAN complex"/>
    <property type="evidence" value="ECO:0007669"/>
    <property type="project" value="UniProtKB-UniRule"/>
</dbReference>
<evidence type="ECO:0000256" key="6">
    <source>
        <dbReference type="ARBA" id="ARBA00022801"/>
    </source>
</evidence>
<organism evidence="11 12">
    <name type="scientific">Aphis craccivora</name>
    <name type="common">Cowpea aphid</name>
    <dbReference type="NCBI Taxonomy" id="307492"/>
    <lineage>
        <taxon>Eukaryota</taxon>
        <taxon>Metazoa</taxon>
        <taxon>Ecdysozoa</taxon>
        <taxon>Arthropoda</taxon>
        <taxon>Hexapoda</taxon>
        <taxon>Insecta</taxon>
        <taxon>Pterygota</taxon>
        <taxon>Neoptera</taxon>
        <taxon>Paraneoptera</taxon>
        <taxon>Hemiptera</taxon>
        <taxon>Sternorrhyncha</taxon>
        <taxon>Aphidomorpha</taxon>
        <taxon>Aphidoidea</taxon>
        <taxon>Aphididae</taxon>
        <taxon>Aphidini</taxon>
        <taxon>Aphis</taxon>
        <taxon>Aphis</taxon>
    </lineage>
</organism>
<evidence type="ECO:0000256" key="7">
    <source>
        <dbReference type="ARBA" id="ARBA00022839"/>
    </source>
</evidence>
<dbReference type="CDD" id="cd06143">
    <property type="entry name" value="PAN2_exo"/>
    <property type="match status" value="1"/>
</dbReference>
<comment type="activity regulation">
    <text evidence="9">Positively regulated by the regulatory subunit PAN3.</text>
</comment>
<dbReference type="GO" id="GO:0006397">
    <property type="term" value="P:mRNA processing"/>
    <property type="evidence" value="ECO:0007669"/>
    <property type="project" value="UniProtKB-KW"/>
</dbReference>
<dbReference type="InterPro" id="IPR036322">
    <property type="entry name" value="WD40_repeat_dom_sf"/>
</dbReference>
<dbReference type="EC" id="3.1.13.4" evidence="9"/>
<keyword evidence="7 9" id="KW-0269">Exonuclease</keyword>
<dbReference type="Pfam" id="PF20770">
    <property type="entry name" value="PAN2_N"/>
    <property type="match status" value="1"/>
</dbReference>
<dbReference type="InterPro" id="IPR028881">
    <property type="entry name" value="PAN2_UCH_dom"/>
</dbReference>
<dbReference type="GO" id="GO:0000932">
    <property type="term" value="C:P-body"/>
    <property type="evidence" value="ECO:0007669"/>
    <property type="project" value="UniProtKB-SubCell"/>
</dbReference>
<dbReference type="InterPro" id="IPR038765">
    <property type="entry name" value="Papain-like_cys_pep_sf"/>
</dbReference>
<dbReference type="GO" id="GO:0003676">
    <property type="term" value="F:nucleic acid binding"/>
    <property type="evidence" value="ECO:0007669"/>
    <property type="project" value="InterPro"/>
</dbReference>
<dbReference type="GO" id="GO:0000289">
    <property type="term" value="P:nuclear-transcribed mRNA poly(A) tail shortening"/>
    <property type="evidence" value="ECO:0007669"/>
    <property type="project" value="UniProtKB-UniRule"/>
</dbReference>
<comment type="caution">
    <text evidence="9">Lacks conserved residue(s) required for the propagation of feature annotation.</text>
</comment>
<sequence length="1281" mass="145228">MEFTRPVINAYESSDMIMYGNYVDEEYSEVIDTSLYSDQLDVPRSEYEETQTILTDNCSQYGITATCFDTYENLLWVGNQLGYVSSYYSADMQKYTMFRVHSDEEIRSLLTTDSTLLVLTPTTLRCQMRRGLPIFTHNTEHLNEMQCIIQLGRSQDTILMGGHQEKLIEFNLNLCKETSIINAGENGCAILRQNANRTVCCGDPTGVIKLRDPRNISKIIYTVEAHTGSLSDFDVHDNLLVSCGFNNTHGSMELDQFLVVHDLRMMRSVSSIPMIIEPFLLRFMTSYSSRIAVVSTIGQCQLVDTVALSEQDMNLYQMTGAEEGAMALSMDVSPSSQAIIIGDNVSTLHLFTTASTQFNTLARDTIFAQPMEPLPCGPINVTDELADYSNIPLPHCDGPLASELPEKFLNKMYSNDGLNGKKTKKCKDCIVIKELMKIRNGKQHKDLMERVVLASKKTPSIDINILSTMKMKGTVGYAPNPNNRKRNQVAYFNTITESQNNINHNQSNDEECESPTFVAIPRRYRKIDLKFKSEDFDYEQYNKTGFSGLESNVPNSYCNPMLQFSSATVRRSVPTYCGIPIEYASVAERGHAHVQKSATMGVSYFEQIIVLYFLDPLRKILMSHICQEEFCLSCELSFLFYMMNKSKGVPCHSGNFLRALRNAHDATALGLILPEHNNAEMKNKINISILIQNWNRFILHQIHLELLRSKKDLTDDQGKFIFKDTDFPSIGGQQVRKKIKNKEEDNNETEITRLFGCKQLHINKCLKCNHEFSKQSNLMVCNLVYPESNDEKSKSFCDLLQQSICPKQTTSTWCERCESFQQTLQNRTLKSLPAILTVNCAIESKQNKDFWKQQMDILIKQAVTKSGDQKTAPNTPTSFNKPCRYGSNCTRHSCRFMHPGQVPAVSETNNSMSLSQLYYTHSWLPLSIKAELEPDGELKLSKYDEEVDCKSSNIYDLHAVVCYIHEDRKNLVSIVNVGKAYHEHISASNPSSQWYIFNDISVSPVIGQEAVWFSLDWKIPCILYWVSRNNEVGINIDAGEPVITAKVFTESVYLNSSSNSNDVILDEEIPKPGELVAIDAEFVTLNQEESELRSDGRLATIKPVQMAVARISCIRGEGPNEGKPFIDDYISTQEQVVDYLTKFSGINPGDLDISKSSKNLTTLKSTYMKLRYLVDNGIKFIGHGLYNDFRMINLMVPPEQVIDTVALFRLPHQRNVSLRFLAWHFLGNKIQSLTHDSVEDARAALQLYQCYKTLEADGTLQAKLEELYKCGKEMLWVVPGE</sequence>
<evidence type="ECO:0000256" key="8">
    <source>
        <dbReference type="ARBA" id="ARBA00023242"/>
    </source>
</evidence>
<dbReference type="Gene3D" id="3.30.420.10">
    <property type="entry name" value="Ribonuclease H-like superfamily/Ribonuclease H"/>
    <property type="match status" value="1"/>
</dbReference>
<dbReference type="InterPro" id="IPR048841">
    <property type="entry name" value="PAN2_N"/>
</dbReference>
<evidence type="ECO:0000256" key="1">
    <source>
        <dbReference type="ARBA" id="ARBA00001663"/>
    </source>
</evidence>
<evidence type="ECO:0000256" key="5">
    <source>
        <dbReference type="ARBA" id="ARBA00022723"/>
    </source>
</evidence>
<dbReference type="HAMAP" id="MF_03182">
    <property type="entry name" value="PAN2"/>
    <property type="match status" value="1"/>
</dbReference>
<comment type="similarity">
    <text evidence="9">Belongs to the peptidase C19 family. PAN2 subfamily.</text>
</comment>
<dbReference type="InterPro" id="IPR013520">
    <property type="entry name" value="Ribonucl_H"/>
</dbReference>
<dbReference type="GO" id="GO:0005634">
    <property type="term" value="C:nucleus"/>
    <property type="evidence" value="ECO:0007669"/>
    <property type="project" value="UniProtKB-SubCell"/>
</dbReference>
<comment type="subunit">
    <text evidence="9">Forms a heterotrimer with an asymmetric homodimer of the regulatory subunit PAN3 to form the poly(A)-nuclease (PAN) deadenylation complex.</text>
</comment>
<dbReference type="FunFam" id="3.30.420.10:FF:000011">
    <property type="entry name" value="PAN2-PAN3 deadenylation complex catalytic subunit PAN2"/>
    <property type="match status" value="1"/>
</dbReference>
<dbReference type="SUPFAM" id="SSF54001">
    <property type="entry name" value="Cysteine proteinases"/>
    <property type="match status" value="1"/>
</dbReference>
<dbReference type="SUPFAM" id="SSF53098">
    <property type="entry name" value="Ribonuclease H-like"/>
    <property type="match status" value="1"/>
</dbReference>
<comment type="domain">
    <text evidence="9">Contains a pseudo-UCH domain. This ubiquitin C-terminal hydrolase (UCH)-like or ubiquitin specific protease (USP)-like domain is predicted to be catalytically inactive because it lacks the active site catalytic triad characteristic of thiol proteases, with residues at the equivalent structural positions that are incompatible with catalysis, and it cannot bind ubiquitin. It functions as a structural scaffold for intra- and intermolecular interactions in the complex.</text>
</comment>
<keyword evidence="3 9" id="KW-0507">mRNA processing</keyword>
<dbReference type="Gene3D" id="3.90.70.10">
    <property type="entry name" value="Cysteine proteinases"/>
    <property type="match status" value="2"/>
</dbReference>
<dbReference type="PANTHER" id="PTHR15728:SF0">
    <property type="entry name" value="PAN2-PAN3 DEADENYLATION COMPLEX CATALYTIC SUBUNIT PAN2"/>
    <property type="match status" value="1"/>
</dbReference>
<dbReference type="GO" id="GO:0010606">
    <property type="term" value="P:positive regulation of cytoplasmic mRNA processing body assembly"/>
    <property type="evidence" value="ECO:0007669"/>
    <property type="project" value="UniProtKB-UniRule"/>
</dbReference>